<proteinExistence type="predicted"/>
<name>A0A0F9RFL0_9ZZZZ</name>
<evidence type="ECO:0000259" key="1">
    <source>
        <dbReference type="Pfam" id="PF13229"/>
    </source>
</evidence>
<dbReference type="EMBL" id="LAZR01001223">
    <property type="protein sequence ID" value="KKN48412.1"/>
    <property type="molecule type" value="Genomic_DNA"/>
</dbReference>
<accession>A0A0F9RFL0</accession>
<dbReference type="SUPFAM" id="SSF51126">
    <property type="entry name" value="Pectin lyase-like"/>
    <property type="match status" value="1"/>
</dbReference>
<dbReference type="InterPro" id="IPR039448">
    <property type="entry name" value="Beta_helix"/>
</dbReference>
<organism evidence="2">
    <name type="scientific">marine sediment metagenome</name>
    <dbReference type="NCBI Taxonomy" id="412755"/>
    <lineage>
        <taxon>unclassified sequences</taxon>
        <taxon>metagenomes</taxon>
        <taxon>ecological metagenomes</taxon>
    </lineage>
</organism>
<comment type="caution">
    <text evidence="2">The sequence shown here is derived from an EMBL/GenBank/DDBJ whole genome shotgun (WGS) entry which is preliminary data.</text>
</comment>
<dbReference type="AlphaFoldDB" id="A0A0F9RFL0"/>
<dbReference type="InterPro" id="IPR006626">
    <property type="entry name" value="PbH1"/>
</dbReference>
<dbReference type="Pfam" id="PF13229">
    <property type="entry name" value="Beta_helix"/>
    <property type="match status" value="1"/>
</dbReference>
<sequence length="288" mass="32531">MEKKKIQLLTILAVLCISGGLINQSKNHPKSNLEKRENDLILSATWIFTKMIIEIDNLDPNKTWSKVALDNAWCSGSGTWSDPYVIENISLNSQNSGNCIEIKNSNDFFIIRNNYLYNSTFTALYLSNTTNGRIVNNTLTDLFWKGIELDYSNNNTIIENIVTTNGYGFYLDNSQNNTIIQNSIVNNVWDGVNMQYSSNNTLFLNNISSNGHDGLFLSASSHNNLSNNIVNFNQENGIYLYSYYGSCDFNRLQQNNAYFNQKSGFRISGSNNTLLKNVANFNFDGGIE</sequence>
<dbReference type="Gene3D" id="2.160.20.10">
    <property type="entry name" value="Single-stranded right-handed beta-helix, Pectin lyase-like"/>
    <property type="match status" value="1"/>
</dbReference>
<dbReference type="InterPro" id="IPR012334">
    <property type="entry name" value="Pectin_lyas_fold"/>
</dbReference>
<dbReference type="InterPro" id="IPR011050">
    <property type="entry name" value="Pectin_lyase_fold/virulence"/>
</dbReference>
<feature type="domain" description="Right handed beta helix" evidence="1">
    <location>
        <begin position="145"/>
        <end position="273"/>
    </location>
</feature>
<gene>
    <name evidence="2" type="ORF">LCGC14_0653090</name>
</gene>
<dbReference type="InterPro" id="IPR022441">
    <property type="entry name" value="Para_beta_helix_rpt-2"/>
</dbReference>
<dbReference type="NCBIfam" id="TIGR03804">
    <property type="entry name" value="para_beta_helix"/>
    <property type="match status" value="3"/>
</dbReference>
<evidence type="ECO:0000313" key="2">
    <source>
        <dbReference type="EMBL" id="KKN48412.1"/>
    </source>
</evidence>
<protein>
    <recommendedName>
        <fullName evidence="1">Right handed beta helix domain-containing protein</fullName>
    </recommendedName>
</protein>
<reference evidence="2" key="1">
    <citation type="journal article" date="2015" name="Nature">
        <title>Complex archaea that bridge the gap between prokaryotes and eukaryotes.</title>
        <authorList>
            <person name="Spang A."/>
            <person name="Saw J.H."/>
            <person name="Jorgensen S.L."/>
            <person name="Zaremba-Niedzwiedzka K."/>
            <person name="Martijn J."/>
            <person name="Lind A.E."/>
            <person name="van Eijk R."/>
            <person name="Schleper C."/>
            <person name="Guy L."/>
            <person name="Ettema T.J."/>
        </authorList>
    </citation>
    <scope>NUCLEOTIDE SEQUENCE</scope>
</reference>
<dbReference type="SMART" id="SM00710">
    <property type="entry name" value="PbH1"/>
    <property type="match status" value="8"/>
</dbReference>